<reference evidence="3" key="1">
    <citation type="submission" date="2022-03" db="EMBL/GenBank/DDBJ databases">
        <authorList>
            <person name="Tunstrom K."/>
        </authorList>
    </citation>
    <scope>NUCLEOTIDE SEQUENCE</scope>
</reference>
<evidence type="ECO:0000313" key="4">
    <source>
        <dbReference type="Proteomes" id="UP001153954"/>
    </source>
</evidence>
<organism evidence="3 4">
    <name type="scientific">Euphydryas editha</name>
    <name type="common">Edith's checkerspot</name>
    <dbReference type="NCBI Taxonomy" id="104508"/>
    <lineage>
        <taxon>Eukaryota</taxon>
        <taxon>Metazoa</taxon>
        <taxon>Ecdysozoa</taxon>
        <taxon>Arthropoda</taxon>
        <taxon>Hexapoda</taxon>
        <taxon>Insecta</taxon>
        <taxon>Pterygota</taxon>
        <taxon>Neoptera</taxon>
        <taxon>Endopterygota</taxon>
        <taxon>Lepidoptera</taxon>
        <taxon>Glossata</taxon>
        <taxon>Ditrysia</taxon>
        <taxon>Papilionoidea</taxon>
        <taxon>Nymphalidae</taxon>
        <taxon>Nymphalinae</taxon>
        <taxon>Euphydryas</taxon>
    </lineage>
</organism>
<keyword evidence="4" id="KW-1185">Reference proteome</keyword>
<sequence length="103" mass="12074">MYQVLWWLMFVIKIVNSKQLPEESMNDALKGFYPAVPSIPVPMTTFFEPVIHDHPPLHVIKKIIKKEKKRWRFDDSDEYSSSDTDSSNIDSNDSTDTNSDEFY</sequence>
<evidence type="ECO:0000256" key="1">
    <source>
        <dbReference type="SAM" id="MobiDB-lite"/>
    </source>
</evidence>
<dbReference type="EMBL" id="CAKOGL010000004">
    <property type="protein sequence ID" value="CAH2085930.1"/>
    <property type="molecule type" value="Genomic_DNA"/>
</dbReference>
<feature type="chain" id="PRO_5043392704" evidence="2">
    <location>
        <begin position="18"/>
        <end position="103"/>
    </location>
</feature>
<keyword evidence="2" id="KW-0732">Signal</keyword>
<feature type="signal peptide" evidence="2">
    <location>
        <begin position="1"/>
        <end position="17"/>
    </location>
</feature>
<proteinExistence type="predicted"/>
<gene>
    <name evidence="3" type="ORF">EEDITHA_LOCUS2363</name>
</gene>
<accession>A0AAU9TFT3</accession>
<dbReference type="AlphaFoldDB" id="A0AAU9TFT3"/>
<evidence type="ECO:0000256" key="2">
    <source>
        <dbReference type="SAM" id="SignalP"/>
    </source>
</evidence>
<name>A0AAU9TFT3_EUPED</name>
<feature type="compositionally biased region" description="Low complexity" evidence="1">
    <location>
        <begin position="81"/>
        <end position="97"/>
    </location>
</feature>
<feature type="region of interest" description="Disordered" evidence="1">
    <location>
        <begin position="68"/>
        <end position="103"/>
    </location>
</feature>
<protein>
    <submittedName>
        <fullName evidence="3">Uncharacterized protein</fullName>
    </submittedName>
</protein>
<dbReference type="Proteomes" id="UP001153954">
    <property type="component" value="Unassembled WGS sequence"/>
</dbReference>
<comment type="caution">
    <text evidence="3">The sequence shown here is derived from an EMBL/GenBank/DDBJ whole genome shotgun (WGS) entry which is preliminary data.</text>
</comment>
<evidence type="ECO:0000313" key="3">
    <source>
        <dbReference type="EMBL" id="CAH2085930.1"/>
    </source>
</evidence>